<dbReference type="Gene3D" id="3.30.470.20">
    <property type="entry name" value="ATP-grasp fold, B domain"/>
    <property type="match status" value="1"/>
</dbReference>
<accession>A0ABV8UH03</accession>
<keyword evidence="1" id="KW-0547">Nucleotide-binding</keyword>
<dbReference type="NCBIfam" id="TIGR02291">
    <property type="entry name" value="rimK_rel_E_lig"/>
    <property type="match status" value="1"/>
</dbReference>
<keyword evidence="4" id="KW-1185">Reference proteome</keyword>
<dbReference type="PANTHER" id="PTHR21621:SF0">
    <property type="entry name" value="BETA-CITRYLGLUTAMATE SYNTHASE B-RELATED"/>
    <property type="match status" value="1"/>
</dbReference>
<evidence type="ECO:0000313" key="3">
    <source>
        <dbReference type="EMBL" id="MFC4350160.1"/>
    </source>
</evidence>
<dbReference type="PROSITE" id="PS50975">
    <property type="entry name" value="ATP_GRASP"/>
    <property type="match status" value="1"/>
</dbReference>
<keyword evidence="1" id="KW-0067">ATP-binding</keyword>
<comment type="caution">
    <text evidence="3">The sequence shown here is derived from an EMBL/GenBank/DDBJ whole genome shotgun (WGS) entry which is preliminary data.</text>
</comment>
<protein>
    <submittedName>
        <fullName evidence="3">Alpha-L-glutamate ligase-like protein</fullName>
    </submittedName>
</protein>
<reference evidence="4" key="1">
    <citation type="journal article" date="2019" name="Int. J. Syst. Evol. Microbiol.">
        <title>The Global Catalogue of Microorganisms (GCM) 10K type strain sequencing project: providing services to taxonomists for standard genome sequencing and annotation.</title>
        <authorList>
            <consortium name="The Broad Institute Genomics Platform"/>
            <consortium name="The Broad Institute Genome Sequencing Center for Infectious Disease"/>
            <person name="Wu L."/>
            <person name="Ma J."/>
        </authorList>
    </citation>
    <scope>NUCLEOTIDE SEQUENCE [LARGE SCALE GENOMIC DNA]</scope>
    <source>
        <strain evidence="4">CECT 8472</strain>
    </source>
</reference>
<evidence type="ECO:0000256" key="1">
    <source>
        <dbReference type="PROSITE-ProRule" id="PRU00409"/>
    </source>
</evidence>
<dbReference type="PANTHER" id="PTHR21621">
    <property type="entry name" value="RIBOSOMAL PROTEIN S6 MODIFICATION PROTEIN"/>
    <property type="match status" value="1"/>
</dbReference>
<dbReference type="SUPFAM" id="SSF56059">
    <property type="entry name" value="Glutathione synthetase ATP-binding domain-like"/>
    <property type="match status" value="1"/>
</dbReference>
<evidence type="ECO:0000313" key="4">
    <source>
        <dbReference type="Proteomes" id="UP001595799"/>
    </source>
</evidence>
<proteinExistence type="predicted"/>
<dbReference type="Proteomes" id="UP001595799">
    <property type="component" value="Unassembled WGS sequence"/>
</dbReference>
<evidence type="ECO:0000259" key="2">
    <source>
        <dbReference type="PROSITE" id="PS50975"/>
    </source>
</evidence>
<gene>
    <name evidence="3" type="ORF">ACFOW6_01250</name>
</gene>
<dbReference type="InterPro" id="IPR039523">
    <property type="entry name" value="RimK-rel_E_lig_ATP-grasp"/>
</dbReference>
<dbReference type="EMBL" id="JBHSCW010000001">
    <property type="protein sequence ID" value="MFC4350160.1"/>
    <property type="molecule type" value="Genomic_DNA"/>
</dbReference>
<dbReference type="InterPro" id="IPR011758">
    <property type="entry name" value="RimK-rel_E_lig"/>
</dbReference>
<dbReference type="InterPro" id="IPR011761">
    <property type="entry name" value="ATP-grasp"/>
</dbReference>
<organism evidence="3 4">
    <name type="scientific">Fodinicurvata halophila</name>
    <dbReference type="NCBI Taxonomy" id="1419723"/>
    <lineage>
        <taxon>Bacteria</taxon>
        <taxon>Pseudomonadati</taxon>
        <taxon>Pseudomonadota</taxon>
        <taxon>Alphaproteobacteria</taxon>
        <taxon>Rhodospirillales</taxon>
        <taxon>Rhodovibrionaceae</taxon>
        <taxon>Fodinicurvata</taxon>
    </lineage>
</organism>
<name>A0ABV8UH03_9PROT</name>
<dbReference type="Pfam" id="PF14397">
    <property type="entry name" value="ATPgrasp_ST"/>
    <property type="match status" value="1"/>
</dbReference>
<feature type="domain" description="ATP-grasp" evidence="2">
    <location>
        <begin position="43"/>
        <end position="294"/>
    </location>
</feature>
<sequence>MIGMVKRMKRAGLLGINARNASYQMLLNDRRRYPLVDDKVKTKRLAEEAGLAVPELYAVVAAHWQVKRFEQLLQGRERFVIKPSQGSQGNGIMVIDSRMHYGWRKADGTMITDDDLHYHLVNILSGMYSLAGQPDEAMVEYRVDFDSVFDQVTYQGVPDLRVIVYRGVPCMAMLRLPTRASDGKANLHKGGVGVGVDLATGVTCGGMLYDRPITLHPDTGHTLEGLQVPGWQNILRLSARCADLTGFGYLGVDVVLDRKRGPLILELNARPGLAIQIANRTGLCVPFARIDDMQPNSSSLEDRLQMARQLQPDAALAGASA</sequence>
<dbReference type="RefSeq" id="WP_382420335.1">
    <property type="nucleotide sequence ID" value="NZ_JBHSCW010000001.1"/>
</dbReference>